<accession>M6QCZ5</accession>
<dbReference type="AlphaFoldDB" id="M6QCZ5"/>
<organism evidence="1 2">
    <name type="scientific">Leptospira weilii str. UI 13098</name>
    <dbReference type="NCBI Taxonomy" id="1088542"/>
    <lineage>
        <taxon>Bacteria</taxon>
        <taxon>Pseudomonadati</taxon>
        <taxon>Spirochaetota</taxon>
        <taxon>Spirochaetia</taxon>
        <taxon>Leptospirales</taxon>
        <taxon>Leptospiraceae</taxon>
        <taxon>Leptospira</taxon>
    </lineage>
</organism>
<evidence type="ECO:0000313" key="1">
    <source>
        <dbReference type="EMBL" id="EMN91080.1"/>
    </source>
</evidence>
<name>M6QCZ5_9LEPT</name>
<reference evidence="1 2" key="1">
    <citation type="submission" date="2013-01" db="EMBL/GenBank/DDBJ databases">
        <authorList>
            <person name="Harkins D.M."/>
            <person name="Durkin A.S."/>
            <person name="Brinkac L.M."/>
            <person name="Haft D.H."/>
            <person name="Selengut J.D."/>
            <person name="Sanka R."/>
            <person name="DePew J."/>
            <person name="Purushe J."/>
            <person name="Chanthongthip A."/>
            <person name="Lattana O."/>
            <person name="Phetsouvanh R."/>
            <person name="Newton P.N."/>
            <person name="Vinetz J.M."/>
            <person name="Sutton G.G."/>
            <person name="Nierman W.C."/>
            <person name="Fouts D.E."/>
        </authorList>
    </citation>
    <scope>NUCLEOTIDE SEQUENCE [LARGE SCALE GENOMIC DNA]</scope>
    <source>
        <strain evidence="1 2">UI 13098</strain>
    </source>
</reference>
<evidence type="ECO:0000313" key="2">
    <source>
        <dbReference type="Proteomes" id="UP000012118"/>
    </source>
</evidence>
<protein>
    <submittedName>
        <fullName evidence="1">Uncharacterized protein</fullName>
    </submittedName>
</protein>
<dbReference type="EMBL" id="AHNU02000038">
    <property type="protein sequence ID" value="EMN91080.1"/>
    <property type="molecule type" value="Genomic_DNA"/>
</dbReference>
<gene>
    <name evidence="1" type="ORF">LEP1GSC108_4172</name>
</gene>
<dbReference type="Proteomes" id="UP000012118">
    <property type="component" value="Unassembled WGS sequence"/>
</dbReference>
<sequence length="241" mass="27237">MMKRPLTGNIDCLSENGIPESQHTSVVHDTMILGRCKHGYHGGYPAGFLERARLLLVGGDQYASIWHIPGGKAKEYNGIRGGVHLTGYGKNDYTIDLDPNLNPDLCLDVRQLNSHFIPQENGTLMFVPILPNDELGLFEFYNTKPQHPNIRFFHRPKAIIIDRPYDDANADRYVPGRRFLPNLNQLLIDCLNLVDQGSLVGVLDYKWPNPSPANSFEEVSVYSVGTGRGCNARWFTIWRTR</sequence>
<keyword evidence="2" id="KW-1185">Reference proteome</keyword>
<comment type="caution">
    <text evidence="1">The sequence shown here is derived from an EMBL/GenBank/DDBJ whole genome shotgun (WGS) entry which is preliminary data.</text>
</comment>
<proteinExistence type="predicted"/>